<evidence type="ECO:0000256" key="5">
    <source>
        <dbReference type="ARBA" id="ARBA00038063"/>
    </source>
</evidence>
<dbReference type="GO" id="GO:0000049">
    <property type="term" value="F:tRNA binding"/>
    <property type="evidence" value="ECO:0007669"/>
    <property type="project" value="UniProtKB-KW"/>
</dbReference>
<evidence type="ECO:0000256" key="1">
    <source>
        <dbReference type="ARBA" id="ARBA00013260"/>
    </source>
</evidence>
<keyword evidence="2" id="KW-0820">tRNA-binding</keyword>
<name>A0A7G7CSP0_9CORY</name>
<sequence length="180" mass="18873">MLVVGLGNPGPHHAGTRHNIGYDVIDELLGRASGMPATLSTHKKTNAMVAELAAGRLGTGKVVLATPRTFMNLSGGPVSALAKYFSVPTANVVVIHDELELDFGVIKARTGGGDHGHNGLKSCTTSLGSKDYTRVAMGIGRPPGRMDPAAFVLKPFGKQEQADIPIMCADAADEVERMLK</sequence>
<evidence type="ECO:0000256" key="3">
    <source>
        <dbReference type="ARBA" id="ARBA00022801"/>
    </source>
</evidence>
<proteinExistence type="inferred from homology"/>
<dbReference type="KEGG" id="cik:H0194_09345"/>
<accession>A0A7G7CSP0</accession>
<comment type="catalytic activity">
    <reaction evidence="6 8">
        <text>an N-acyl-L-alpha-aminoacyl-tRNA + H2O = an N-acyl-L-amino acid + a tRNA + H(+)</text>
        <dbReference type="Rhea" id="RHEA:54448"/>
        <dbReference type="Rhea" id="RHEA-COMP:10123"/>
        <dbReference type="Rhea" id="RHEA-COMP:13883"/>
        <dbReference type="ChEBI" id="CHEBI:15377"/>
        <dbReference type="ChEBI" id="CHEBI:15378"/>
        <dbReference type="ChEBI" id="CHEBI:59874"/>
        <dbReference type="ChEBI" id="CHEBI:78442"/>
        <dbReference type="ChEBI" id="CHEBI:138191"/>
        <dbReference type="EC" id="3.1.1.29"/>
    </reaction>
</comment>
<dbReference type="AlphaFoldDB" id="A0A7G7CSP0"/>
<evidence type="ECO:0000256" key="8">
    <source>
        <dbReference type="RuleBase" id="RU000673"/>
    </source>
</evidence>
<dbReference type="Pfam" id="PF01195">
    <property type="entry name" value="Pept_tRNA_hydro"/>
    <property type="match status" value="1"/>
</dbReference>
<dbReference type="SUPFAM" id="SSF53178">
    <property type="entry name" value="Peptidyl-tRNA hydrolase-like"/>
    <property type="match status" value="1"/>
</dbReference>
<evidence type="ECO:0000256" key="4">
    <source>
        <dbReference type="ARBA" id="ARBA00022884"/>
    </source>
</evidence>
<evidence type="ECO:0000313" key="11">
    <source>
        <dbReference type="Proteomes" id="UP000515743"/>
    </source>
</evidence>
<keyword evidence="11" id="KW-1185">Reference proteome</keyword>
<dbReference type="PROSITE" id="PS01196">
    <property type="entry name" value="PEPT_TRNA_HYDROL_2"/>
    <property type="match status" value="1"/>
</dbReference>
<comment type="similarity">
    <text evidence="5 9">Belongs to the PTH family.</text>
</comment>
<dbReference type="PANTHER" id="PTHR17224:SF1">
    <property type="entry name" value="PEPTIDYL-TRNA HYDROLASE"/>
    <property type="match status" value="1"/>
</dbReference>
<protein>
    <recommendedName>
        <fullName evidence="7 8">Peptidyl-tRNA hydrolase</fullName>
        <ecNumber evidence="1 8">3.1.1.29</ecNumber>
    </recommendedName>
</protein>
<dbReference type="InterPro" id="IPR001328">
    <property type="entry name" value="Pept_tRNA_hydro"/>
</dbReference>
<dbReference type="EMBL" id="CP059404">
    <property type="protein sequence ID" value="QNE90606.1"/>
    <property type="molecule type" value="Genomic_DNA"/>
</dbReference>
<dbReference type="Proteomes" id="UP000515743">
    <property type="component" value="Chromosome"/>
</dbReference>
<dbReference type="GO" id="GO:0004045">
    <property type="term" value="F:peptidyl-tRNA hydrolase activity"/>
    <property type="evidence" value="ECO:0007669"/>
    <property type="project" value="UniProtKB-EC"/>
</dbReference>
<dbReference type="InterPro" id="IPR018171">
    <property type="entry name" value="Pept_tRNA_hydro_CS"/>
</dbReference>
<dbReference type="PANTHER" id="PTHR17224">
    <property type="entry name" value="PEPTIDYL-TRNA HYDROLASE"/>
    <property type="match status" value="1"/>
</dbReference>
<keyword evidence="4" id="KW-0694">RNA-binding</keyword>
<evidence type="ECO:0000256" key="9">
    <source>
        <dbReference type="RuleBase" id="RU004320"/>
    </source>
</evidence>
<dbReference type="FunFam" id="3.40.50.1470:FF:000001">
    <property type="entry name" value="Peptidyl-tRNA hydrolase"/>
    <property type="match status" value="1"/>
</dbReference>
<dbReference type="CDD" id="cd00462">
    <property type="entry name" value="PTH"/>
    <property type="match status" value="1"/>
</dbReference>
<evidence type="ECO:0000313" key="10">
    <source>
        <dbReference type="EMBL" id="QNE90606.1"/>
    </source>
</evidence>
<evidence type="ECO:0000256" key="6">
    <source>
        <dbReference type="ARBA" id="ARBA00048707"/>
    </source>
</evidence>
<dbReference type="NCBIfam" id="TIGR00447">
    <property type="entry name" value="pth"/>
    <property type="match status" value="1"/>
</dbReference>
<dbReference type="InterPro" id="IPR036416">
    <property type="entry name" value="Pept_tRNA_hydro_sf"/>
</dbReference>
<dbReference type="PROSITE" id="PS01195">
    <property type="entry name" value="PEPT_TRNA_HYDROL_1"/>
    <property type="match status" value="1"/>
</dbReference>
<evidence type="ECO:0000256" key="7">
    <source>
        <dbReference type="ARBA" id="ARBA00050038"/>
    </source>
</evidence>
<reference evidence="10 11" key="1">
    <citation type="submission" date="2020-07" db="EMBL/GenBank/DDBJ databases">
        <title>Complete genome and description of Corynebacterium incognita strain Marseille-Q3630 sp. nov.</title>
        <authorList>
            <person name="Boxberger M."/>
        </authorList>
    </citation>
    <scope>NUCLEOTIDE SEQUENCE [LARGE SCALE GENOMIC DNA]</scope>
    <source>
        <strain evidence="10 11">Marseille-Q3630</strain>
    </source>
</reference>
<dbReference type="Gene3D" id="3.40.50.1470">
    <property type="entry name" value="Peptidyl-tRNA hydrolase"/>
    <property type="match status" value="1"/>
</dbReference>
<keyword evidence="3 8" id="KW-0378">Hydrolase</keyword>
<evidence type="ECO:0000256" key="2">
    <source>
        <dbReference type="ARBA" id="ARBA00022555"/>
    </source>
</evidence>
<dbReference type="EC" id="3.1.1.29" evidence="1 8"/>
<organism evidence="10 11">
    <name type="scientific">Corynebacterium incognita</name>
    <dbReference type="NCBI Taxonomy" id="2754725"/>
    <lineage>
        <taxon>Bacteria</taxon>
        <taxon>Bacillati</taxon>
        <taxon>Actinomycetota</taxon>
        <taxon>Actinomycetes</taxon>
        <taxon>Mycobacteriales</taxon>
        <taxon>Corynebacteriaceae</taxon>
        <taxon>Corynebacterium</taxon>
    </lineage>
</organism>
<gene>
    <name evidence="10" type="ORF">H0194_09345</name>
</gene>